<keyword evidence="2" id="KW-0472">Membrane</keyword>
<dbReference type="EMBL" id="CANHGI010000004">
    <property type="protein sequence ID" value="CAI5446817.1"/>
    <property type="molecule type" value="Genomic_DNA"/>
</dbReference>
<reference evidence="3" key="1">
    <citation type="submission" date="2022-11" db="EMBL/GenBank/DDBJ databases">
        <authorList>
            <person name="Kikuchi T."/>
        </authorList>
    </citation>
    <scope>NUCLEOTIDE SEQUENCE</scope>
    <source>
        <strain evidence="3">PS1010</strain>
    </source>
</reference>
<keyword evidence="2" id="KW-0812">Transmembrane</keyword>
<evidence type="ECO:0000256" key="1">
    <source>
        <dbReference type="SAM" id="MobiDB-lite"/>
    </source>
</evidence>
<gene>
    <name evidence="3" type="ORF">CAMP_LOCUS9454</name>
</gene>
<sequence length="288" mass="32484">MHSFSKILFLLVGIGHLVLGIYTAVHLNEEQKAASPIKAALAQYGEKGYTESNSQVKGVFMPFFVALFCLVVAVIPYNGVLYFLIILCLLEMGGFIWEMLAVNAINEQQTAWYQMVLKVAEGFGKSQIFKDAENGHRKKRFWASLIQIVTRIIPYIEKITPYLAKIDVVLSTLEPVMDTLKGFFGTKEKVENVVHKIHDEPDILNFYLRLAKALEKSQLLSEIGLGASIVTLVFVLGMTLFYTWEYKKKQSAMTFPPCEPLPPKCATTTTRHHKKPSSSNYETTISHI</sequence>
<organism evidence="3 4">
    <name type="scientific">Caenorhabditis angaria</name>
    <dbReference type="NCBI Taxonomy" id="860376"/>
    <lineage>
        <taxon>Eukaryota</taxon>
        <taxon>Metazoa</taxon>
        <taxon>Ecdysozoa</taxon>
        <taxon>Nematoda</taxon>
        <taxon>Chromadorea</taxon>
        <taxon>Rhabditida</taxon>
        <taxon>Rhabditina</taxon>
        <taxon>Rhabditomorpha</taxon>
        <taxon>Rhabditoidea</taxon>
        <taxon>Rhabditidae</taxon>
        <taxon>Peloderinae</taxon>
        <taxon>Caenorhabditis</taxon>
    </lineage>
</organism>
<feature type="compositionally biased region" description="Polar residues" evidence="1">
    <location>
        <begin position="277"/>
        <end position="288"/>
    </location>
</feature>
<evidence type="ECO:0000256" key="2">
    <source>
        <dbReference type="SAM" id="Phobius"/>
    </source>
</evidence>
<evidence type="ECO:0000313" key="3">
    <source>
        <dbReference type="EMBL" id="CAI5446817.1"/>
    </source>
</evidence>
<dbReference type="Proteomes" id="UP001152747">
    <property type="component" value="Unassembled WGS sequence"/>
</dbReference>
<dbReference type="AlphaFoldDB" id="A0A9P1IP61"/>
<protein>
    <submittedName>
        <fullName evidence="3">Uncharacterized protein</fullName>
    </submittedName>
</protein>
<keyword evidence="4" id="KW-1185">Reference proteome</keyword>
<name>A0A9P1IP61_9PELO</name>
<feature type="transmembrane region" description="Helical" evidence="2">
    <location>
        <begin position="7"/>
        <end position="25"/>
    </location>
</feature>
<accession>A0A9P1IP61</accession>
<evidence type="ECO:0000313" key="4">
    <source>
        <dbReference type="Proteomes" id="UP001152747"/>
    </source>
</evidence>
<comment type="caution">
    <text evidence="3">The sequence shown here is derived from an EMBL/GenBank/DDBJ whole genome shotgun (WGS) entry which is preliminary data.</text>
</comment>
<feature type="transmembrane region" description="Helical" evidence="2">
    <location>
        <begin position="63"/>
        <end position="90"/>
    </location>
</feature>
<proteinExistence type="predicted"/>
<feature type="transmembrane region" description="Helical" evidence="2">
    <location>
        <begin position="219"/>
        <end position="244"/>
    </location>
</feature>
<keyword evidence="2" id="KW-1133">Transmembrane helix</keyword>
<feature type="region of interest" description="Disordered" evidence="1">
    <location>
        <begin position="266"/>
        <end position="288"/>
    </location>
</feature>